<accession>A0A2A7MCD8</accession>
<protein>
    <recommendedName>
        <fullName evidence="3">Co-chaperonin GroES</fullName>
    </recommendedName>
    <alternativeName>
        <fullName evidence="3">10 kDa chaperonin</fullName>
    </alternativeName>
    <alternativeName>
        <fullName evidence="3">Chaperonin-10</fullName>
        <shortName evidence="3">Cpn10</shortName>
    </alternativeName>
</protein>
<dbReference type="GO" id="GO:0005524">
    <property type="term" value="F:ATP binding"/>
    <property type="evidence" value="ECO:0007669"/>
    <property type="project" value="InterPro"/>
</dbReference>
<evidence type="ECO:0000313" key="8">
    <source>
        <dbReference type="EMBL" id="VCT82834.1"/>
    </source>
</evidence>
<dbReference type="CDD" id="cd00320">
    <property type="entry name" value="cpn10"/>
    <property type="match status" value="1"/>
</dbReference>
<comment type="similarity">
    <text evidence="1 3 4">Belongs to the GroES chaperonin family.</text>
</comment>
<dbReference type="InterPro" id="IPR011032">
    <property type="entry name" value="GroES-like_sf"/>
</dbReference>
<keyword evidence="2 3" id="KW-0143">Chaperone</keyword>
<dbReference type="GO" id="GO:0046872">
    <property type="term" value="F:metal ion binding"/>
    <property type="evidence" value="ECO:0007669"/>
    <property type="project" value="TreeGrafter"/>
</dbReference>
<dbReference type="GO" id="GO:0044183">
    <property type="term" value="F:protein folding chaperone"/>
    <property type="evidence" value="ECO:0007669"/>
    <property type="project" value="InterPro"/>
</dbReference>
<evidence type="ECO:0000256" key="2">
    <source>
        <dbReference type="ARBA" id="ARBA00023186"/>
    </source>
</evidence>
<reference evidence="6" key="4">
    <citation type="submission" date="2022-10" db="EMBL/GenBank/DDBJ databases">
        <authorList>
            <person name="Aires J."/>
            <person name="Mesa V."/>
        </authorList>
    </citation>
    <scope>NUCLEOTIDE SEQUENCE</scope>
    <source>
        <strain evidence="6">Clostridium neonatale JD116</strain>
    </source>
</reference>
<dbReference type="FunFam" id="2.30.33.40:FF:000001">
    <property type="entry name" value="10 kDa chaperonin"/>
    <property type="match status" value="1"/>
</dbReference>
<dbReference type="EMBL" id="PDCJ01000003">
    <property type="protein sequence ID" value="PEG29512.1"/>
    <property type="molecule type" value="Genomic_DNA"/>
</dbReference>
<reference evidence="7 9" key="1">
    <citation type="submission" date="2017-10" db="EMBL/GenBank/DDBJ databases">
        <title>Effective Description of Clostridium neonatale sp. nov. linked to necrotizing enterocolitis in neonates and a clarification of species assignable to the genus Clostridium (Prazmowski 1880) emend. Lawson and Rainey 2016.</title>
        <authorList>
            <person name="Bernard K."/>
            <person name="Burdz T."/>
            <person name="Wiebe D."/>
            <person name="Balcewich B."/>
            <person name="Alfa M."/>
            <person name="Bernier A.-M."/>
        </authorList>
    </citation>
    <scope>NUCLEOTIDE SEQUENCE [LARGE SCALE GENOMIC DNA]</scope>
    <source>
        <strain evidence="7 9">LCDC99A005</strain>
    </source>
</reference>
<dbReference type="Proteomes" id="UP001189143">
    <property type="component" value="Unassembled WGS sequence"/>
</dbReference>
<comment type="subcellular location">
    <subcellularLocation>
        <location evidence="3">Cytoplasm</location>
    </subcellularLocation>
</comment>
<dbReference type="GO" id="GO:0051082">
    <property type="term" value="F:unfolded protein binding"/>
    <property type="evidence" value="ECO:0007669"/>
    <property type="project" value="TreeGrafter"/>
</dbReference>
<dbReference type="PRINTS" id="PR00297">
    <property type="entry name" value="CHAPERONIN10"/>
</dbReference>
<dbReference type="SUPFAM" id="SSF50129">
    <property type="entry name" value="GroES-like"/>
    <property type="match status" value="1"/>
</dbReference>
<comment type="subunit">
    <text evidence="3">Heptamer of 7 subunits arranged in a ring. Interacts with the chaperonin GroEL.</text>
</comment>
<name>A0A2A7MCD8_9CLOT</name>
<dbReference type="GeneID" id="68875711"/>
<evidence type="ECO:0000313" key="9">
    <source>
        <dbReference type="Proteomes" id="UP000220840"/>
    </source>
</evidence>
<evidence type="ECO:0000256" key="3">
    <source>
        <dbReference type="HAMAP-Rule" id="MF_00580"/>
    </source>
</evidence>
<dbReference type="NCBIfam" id="NF001533">
    <property type="entry name" value="PRK00364.2-4"/>
    <property type="match status" value="1"/>
</dbReference>
<dbReference type="OrthoDB" id="9806791at2"/>
<dbReference type="Pfam" id="PF00166">
    <property type="entry name" value="Cpn10"/>
    <property type="match status" value="1"/>
</dbReference>
<dbReference type="NCBIfam" id="NF001527">
    <property type="entry name" value="PRK00364.1-2"/>
    <property type="match status" value="1"/>
</dbReference>
<dbReference type="InterPro" id="IPR037124">
    <property type="entry name" value="Chaperonin_GroES_sf"/>
</dbReference>
<dbReference type="Proteomes" id="UP000220840">
    <property type="component" value="Unassembled WGS sequence"/>
</dbReference>
<dbReference type="Gene3D" id="2.30.33.40">
    <property type="entry name" value="GroES chaperonin"/>
    <property type="match status" value="1"/>
</dbReference>
<dbReference type="InterPro" id="IPR020818">
    <property type="entry name" value="Chaperonin_GroES"/>
</dbReference>
<dbReference type="Proteomes" id="UP000431451">
    <property type="component" value="Unassembled WGS sequence"/>
</dbReference>
<keyword evidence="3" id="KW-0963">Cytoplasm</keyword>
<proteinExistence type="inferred from homology"/>
<evidence type="ECO:0000256" key="4">
    <source>
        <dbReference type="RuleBase" id="RU000535"/>
    </source>
</evidence>
<dbReference type="GO" id="GO:0005737">
    <property type="term" value="C:cytoplasm"/>
    <property type="evidence" value="ECO:0007669"/>
    <property type="project" value="UniProtKB-SubCell"/>
</dbReference>
<dbReference type="SMART" id="SM00883">
    <property type="entry name" value="Cpn10"/>
    <property type="match status" value="1"/>
</dbReference>
<sequence length="94" mass="10202">MNIKPLGDRVVIKKLEAEEKTKSGIVLTGSAKERPQEAEVVAVGPGAITDGKRIEMEVKVGDKVLYSKYAGTDVKVDGDEYTILKQDDILAIVE</sequence>
<comment type="function">
    <text evidence="3 4">Together with the chaperonin GroEL, plays an essential role in assisting protein folding. The GroEL-GroES system forms a nano-cage that allows encapsulation of the non-native substrate proteins and provides a physical environment optimized to promote and accelerate protein folding. GroES binds to the apical surface of the GroEL ring, thereby capping the opening of the GroEL channel.</text>
</comment>
<evidence type="ECO:0000313" key="7">
    <source>
        <dbReference type="EMBL" id="PEG29512.1"/>
    </source>
</evidence>
<dbReference type="STRING" id="137838.GCA_001458595_00446"/>
<dbReference type="PROSITE" id="PS00681">
    <property type="entry name" value="CHAPERONINS_CPN10"/>
    <property type="match status" value="1"/>
</dbReference>
<dbReference type="NCBIfam" id="NF001534">
    <property type="entry name" value="PRK00364.2-5"/>
    <property type="match status" value="1"/>
</dbReference>
<dbReference type="Proteomes" id="UP000789738">
    <property type="component" value="Unassembled WGS sequence"/>
</dbReference>
<dbReference type="RefSeq" id="WP_058293414.1">
    <property type="nucleotide sequence ID" value="NZ_CAKJVD010000045.1"/>
</dbReference>
<reference evidence="8 10" key="2">
    <citation type="submission" date="2018-06" db="EMBL/GenBank/DDBJ databases">
        <authorList>
            <consortium name="IHU Genomes"/>
        </authorList>
    </citation>
    <scope>NUCLEOTIDE SEQUENCE [LARGE SCALE GENOMIC DNA]</scope>
    <source>
        <strain evidence="8 10">NEC25</strain>
    </source>
</reference>
<dbReference type="HAMAP" id="MF_00580">
    <property type="entry name" value="CH10"/>
    <property type="match status" value="1"/>
</dbReference>
<dbReference type="GO" id="GO:0051087">
    <property type="term" value="F:protein-folding chaperone binding"/>
    <property type="evidence" value="ECO:0007669"/>
    <property type="project" value="TreeGrafter"/>
</dbReference>
<dbReference type="EMBL" id="CAKJVE010000004">
    <property type="protein sequence ID" value="CAG9703860.1"/>
    <property type="molecule type" value="Genomic_DNA"/>
</dbReference>
<evidence type="ECO:0000313" key="5">
    <source>
        <dbReference type="EMBL" id="CAG9703860.1"/>
    </source>
</evidence>
<dbReference type="PANTHER" id="PTHR10772">
    <property type="entry name" value="10 KDA HEAT SHOCK PROTEIN"/>
    <property type="match status" value="1"/>
</dbReference>
<evidence type="ECO:0000256" key="1">
    <source>
        <dbReference type="ARBA" id="ARBA00006975"/>
    </source>
</evidence>
<dbReference type="NCBIfam" id="NF001530">
    <property type="entry name" value="PRK00364.1-6"/>
    <property type="match status" value="1"/>
</dbReference>
<organism evidence="7 9">
    <name type="scientific">Clostridium neonatale</name>
    <dbReference type="NCBI Taxonomy" id="137838"/>
    <lineage>
        <taxon>Bacteria</taxon>
        <taxon>Bacillati</taxon>
        <taxon>Bacillota</taxon>
        <taxon>Clostridia</taxon>
        <taxon>Eubacteriales</taxon>
        <taxon>Clostridiaceae</taxon>
        <taxon>Clostridium</taxon>
    </lineage>
</organism>
<gene>
    <name evidence="3 5" type="primary">groS</name>
    <name evidence="3" type="synonym">groES</name>
    <name evidence="6" type="ORF">CNEO2_120045</name>
    <name evidence="5" type="ORF">CNEO_40838</name>
    <name evidence="8" type="ORF">CNEONATNEC25_00394</name>
    <name evidence="7" type="ORF">CQ394_16350</name>
</gene>
<dbReference type="PANTHER" id="PTHR10772:SF58">
    <property type="entry name" value="CO-CHAPERONIN GROES"/>
    <property type="match status" value="1"/>
</dbReference>
<evidence type="ECO:0000313" key="10">
    <source>
        <dbReference type="Proteomes" id="UP000431451"/>
    </source>
</evidence>
<evidence type="ECO:0000313" key="6">
    <source>
        <dbReference type="EMBL" id="CAI3541803.1"/>
    </source>
</evidence>
<reference evidence="5" key="3">
    <citation type="submission" date="2021-10" db="EMBL/GenBank/DDBJ databases">
        <authorList>
            <person name="Mesa V."/>
        </authorList>
    </citation>
    <scope>NUCLEOTIDE SEQUENCE</scope>
    <source>
        <strain evidence="5">CC3_PB</strain>
    </source>
</reference>
<dbReference type="InterPro" id="IPR018369">
    <property type="entry name" value="Chaprnonin_Cpn10_CS"/>
</dbReference>
<dbReference type="AlphaFoldDB" id="A0A2A7MCD8"/>
<keyword evidence="9" id="KW-1185">Reference proteome</keyword>
<dbReference type="EMBL" id="CAMTCP010000033">
    <property type="protein sequence ID" value="CAI3541803.1"/>
    <property type="molecule type" value="Genomic_DNA"/>
</dbReference>
<dbReference type="NCBIfam" id="NF001531">
    <property type="entry name" value="PRK00364.2-2"/>
    <property type="match status" value="1"/>
</dbReference>
<dbReference type="EMBL" id="UWJD01000001">
    <property type="protein sequence ID" value="VCT82834.1"/>
    <property type="molecule type" value="Genomic_DNA"/>
</dbReference>